<sequence>MYGVDMALSEGRESEQPLSALIHENVPLNIDADELGQSESQGEVTEKQRARCCACGLQFESLHEMKKHLTEHHFKNVTYQKLHMCKICGKLYAFASLLKRHSLTHANAQMFSCDRWGQMFERRDSLDTHNKNKHPTGHRKSTALQCPTCNKLFGFPSILERHVRTHSASRSYKCPDCDMQFGDAGEMHRHKLTSHSKMPVREVINHECPVCKRWFAYKSQLLRHSSVHTGRHPYACTLCDRSYLLAAGLRDHEQTEHREGQTVVDVSGQISEQQRESKN</sequence>
<evidence type="ECO:0000313" key="10">
    <source>
        <dbReference type="EMBL" id="OON22052.1"/>
    </source>
</evidence>
<dbReference type="FunFam" id="3.30.160.60:FF:000446">
    <property type="entry name" value="Zinc finger protein"/>
    <property type="match status" value="1"/>
</dbReference>
<dbReference type="InterPro" id="IPR036236">
    <property type="entry name" value="Znf_C2H2_sf"/>
</dbReference>
<evidence type="ECO:0000256" key="3">
    <source>
        <dbReference type="ARBA" id="ARBA00022737"/>
    </source>
</evidence>
<proteinExistence type="predicted"/>
<evidence type="ECO:0000256" key="6">
    <source>
        <dbReference type="ARBA" id="ARBA00023125"/>
    </source>
</evidence>
<evidence type="ECO:0000256" key="7">
    <source>
        <dbReference type="ARBA" id="ARBA00023242"/>
    </source>
</evidence>
<feature type="domain" description="C2H2-type" evidence="9">
    <location>
        <begin position="83"/>
        <end position="110"/>
    </location>
</feature>
<keyword evidence="4 8" id="KW-0863">Zinc-finger</keyword>
<dbReference type="GO" id="GO:0005634">
    <property type="term" value="C:nucleus"/>
    <property type="evidence" value="ECO:0007669"/>
    <property type="project" value="UniProtKB-SubCell"/>
</dbReference>
<dbReference type="Proteomes" id="UP000243686">
    <property type="component" value="Unassembled WGS sequence"/>
</dbReference>
<keyword evidence="2" id="KW-0479">Metal-binding</keyword>
<evidence type="ECO:0000256" key="8">
    <source>
        <dbReference type="PROSITE-ProRule" id="PRU00042"/>
    </source>
</evidence>
<keyword evidence="11" id="KW-1185">Reference proteome</keyword>
<dbReference type="GO" id="GO:0000978">
    <property type="term" value="F:RNA polymerase II cis-regulatory region sequence-specific DNA binding"/>
    <property type="evidence" value="ECO:0007669"/>
    <property type="project" value="TreeGrafter"/>
</dbReference>
<name>A0A1S8X5R9_OPIVI</name>
<feature type="domain" description="C2H2-type" evidence="9">
    <location>
        <begin position="172"/>
        <end position="196"/>
    </location>
</feature>
<protein>
    <submittedName>
        <fullName evidence="10">Zinc finger, C2H2 type</fullName>
    </submittedName>
</protein>
<keyword evidence="7" id="KW-0539">Nucleus</keyword>
<feature type="domain" description="C2H2-type" evidence="9">
    <location>
        <begin position="144"/>
        <end position="171"/>
    </location>
</feature>
<dbReference type="EMBL" id="KV891904">
    <property type="protein sequence ID" value="OON22052.1"/>
    <property type="molecule type" value="Genomic_DNA"/>
</dbReference>
<evidence type="ECO:0000256" key="2">
    <source>
        <dbReference type="ARBA" id="ARBA00022723"/>
    </source>
</evidence>
<dbReference type="Pfam" id="PF00096">
    <property type="entry name" value="zf-C2H2"/>
    <property type="match status" value="2"/>
</dbReference>
<dbReference type="AlphaFoldDB" id="A0A1S8X5R9"/>
<dbReference type="SMART" id="SM00355">
    <property type="entry name" value="ZnF_C2H2"/>
    <property type="match status" value="7"/>
</dbReference>
<comment type="subcellular location">
    <subcellularLocation>
        <location evidence="1">Nucleus</location>
    </subcellularLocation>
</comment>
<organism evidence="10 11">
    <name type="scientific">Opisthorchis viverrini</name>
    <name type="common">Southeast Asian liver fluke</name>
    <dbReference type="NCBI Taxonomy" id="6198"/>
    <lineage>
        <taxon>Eukaryota</taxon>
        <taxon>Metazoa</taxon>
        <taxon>Spiralia</taxon>
        <taxon>Lophotrochozoa</taxon>
        <taxon>Platyhelminthes</taxon>
        <taxon>Trematoda</taxon>
        <taxon>Digenea</taxon>
        <taxon>Opisthorchiida</taxon>
        <taxon>Opisthorchiata</taxon>
        <taxon>Opisthorchiidae</taxon>
        <taxon>Opisthorchis</taxon>
    </lineage>
</organism>
<dbReference type="PANTHER" id="PTHR24404:SF114">
    <property type="entry name" value="KLUMPFUSS, ISOFORM B-RELATED"/>
    <property type="match status" value="1"/>
</dbReference>
<reference evidence="10 11" key="1">
    <citation type="submission" date="2015-03" db="EMBL/GenBank/DDBJ databases">
        <title>Draft genome of the nematode, Opisthorchis viverrini.</title>
        <authorList>
            <person name="Mitreva M."/>
        </authorList>
    </citation>
    <scope>NUCLEOTIDE SEQUENCE [LARGE SCALE GENOMIC DNA]</scope>
    <source>
        <strain evidence="10">Khon Kaen</strain>
    </source>
</reference>
<keyword evidence="3" id="KW-0677">Repeat</keyword>
<dbReference type="InterPro" id="IPR013087">
    <property type="entry name" value="Znf_C2H2_type"/>
</dbReference>
<dbReference type="PANTHER" id="PTHR24404">
    <property type="entry name" value="ZINC FINGER PROTEIN"/>
    <property type="match status" value="1"/>
</dbReference>
<evidence type="ECO:0000259" key="9">
    <source>
        <dbReference type="PROSITE" id="PS50157"/>
    </source>
</evidence>
<dbReference type="InterPro" id="IPR050589">
    <property type="entry name" value="Ikaros_C2H2-ZF"/>
</dbReference>
<keyword evidence="5" id="KW-0862">Zinc</keyword>
<dbReference type="GO" id="GO:0008270">
    <property type="term" value="F:zinc ion binding"/>
    <property type="evidence" value="ECO:0007669"/>
    <property type="project" value="UniProtKB-KW"/>
</dbReference>
<gene>
    <name evidence="10" type="ORF">X801_02046</name>
</gene>
<dbReference type="SUPFAM" id="SSF57667">
    <property type="entry name" value="beta-beta-alpha zinc fingers"/>
    <property type="match status" value="3"/>
</dbReference>
<dbReference type="PROSITE" id="PS00028">
    <property type="entry name" value="ZINC_FINGER_C2H2_1"/>
    <property type="match status" value="5"/>
</dbReference>
<dbReference type="PROSITE" id="PS50157">
    <property type="entry name" value="ZINC_FINGER_C2H2_2"/>
    <property type="match status" value="5"/>
</dbReference>
<evidence type="ECO:0000313" key="11">
    <source>
        <dbReference type="Proteomes" id="UP000243686"/>
    </source>
</evidence>
<dbReference type="Gene3D" id="3.30.160.60">
    <property type="entry name" value="Classic Zinc Finger"/>
    <property type="match status" value="5"/>
</dbReference>
<accession>A0A1S8X5R9</accession>
<evidence type="ECO:0000256" key="1">
    <source>
        <dbReference type="ARBA" id="ARBA00004123"/>
    </source>
</evidence>
<keyword evidence="6" id="KW-0238">DNA-binding</keyword>
<evidence type="ECO:0000256" key="5">
    <source>
        <dbReference type="ARBA" id="ARBA00022833"/>
    </source>
</evidence>
<evidence type="ECO:0000256" key="4">
    <source>
        <dbReference type="ARBA" id="ARBA00022771"/>
    </source>
</evidence>
<feature type="domain" description="C2H2-type" evidence="9">
    <location>
        <begin position="234"/>
        <end position="262"/>
    </location>
</feature>
<dbReference type="GO" id="GO:0006357">
    <property type="term" value="P:regulation of transcription by RNA polymerase II"/>
    <property type="evidence" value="ECO:0007669"/>
    <property type="project" value="TreeGrafter"/>
</dbReference>
<dbReference type="GO" id="GO:0003700">
    <property type="term" value="F:DNA-binding transcription factor activity"/>
    <property type="evidence" value="ECO:0007669"/>
    <property type="project" value="TreeGrafter"/>
</dbReference>
<feature type="domain" description="C2H2-type" evidence="9">
    <location>
        <begin position="206"/>
        <end position="233"/>
    </location>
</feature>